<organism evidence="5 6">
    <name type="scientific">Aspergillus pseudoviridinutans</name>
    <dbReference type="NCBI Taxonomy" id="1517512"/>
    <lineage>
        <taxon>Eukaryota</taxon>
        <taxon>Fungi</taxon>
        <taxon>Dikarya</taxon>
        <taxon>Ascomycota</taxon>
        <taxon>Pezizomycotina</taxon>
        <taxon>Eurotiomycetes</taxon>
        <taxon>Eurotiomycetidae</taxon>
        <taxon>Eurotiales</taxon>
        <taxon>Aspergillaceae</taxon>
        <taxon>Aspergillus</taxon>
        <taxon>Aspergillus subgen. Fumigati</taxon>
    </lineage>
</organism>
<dbReference type="InterPro" id="IPR050628">
    <property type="entry name" value="SNF2_RAD54_helicase_TF"/>
</dbReference>
<keyword evidence="1" id="KW-0547">Nucleotide-binding</keyword>
<dbReference type="PROSITE" id="PS51192">
    <property type="entry name" value="HELICASE_ATP_BIND_1"/>
    <property type="match status" value="1"/>
</dbReference>
<dbReference type="InterPro" id="IPR027417">
    <property type="entry name" value="P-loop_NTPase"/>
</dbReference>
<dbReference type="Pfam" id="PF00176">
    <property type="entry name" value="SNF2-rel_dom"/>
    <property type="match status" value="1"/>
</dbReference>
<dbReference type="Proteomes" id="UP001043456">
    <property type="component" value="Unassembled WGS sequence"/>
</dbReference>
<protein>
    <recommendedName>
        <fullName evidence="4">Helicase ATP-binding domain-containing protein</fullName>
    </recommendedName>
</protein>
<dbReference type="GO" id="GO:0008094">
    <property type="term" value="F:ATP-dependent activity, acting on DNA"/>
    <property type="evidence" value="ECO:0007669"/>
    <property type="project" value="TreeGrafter"/>
</dbReference>
<dbReference type="GO" id="GO:0006281">
    <property type="term" value="P:DNA repair"/>
    <property type="evidence" value="ECO:0007669"/>
    <property type="project" value="TreeGrafter"/>
</dbReference>
<keyword evidence="2" id="KW-0378">Hydrolase</keyword>
<accession>A0A9P3BDS9</accession>
<dbReference type="SUPFAM" id="SSF52540">
    <property type="entry name" value="P-loop containing nucleoside triphosphate hydrolases"/>
    <property type="match status" value="2"/>
</dbReference>
<proteinExistence type="predicted"/>
<dbReference type="EMBL" id="BHVY01000006">
    <property type="protein sequence ID" value="GIJ89552.1"/>
    <property type="molecule type" value="Genomic_DNA"/>
</dbReference>
<evidence type="ECO:0000256" key="3">
    <source>
        <dbReference type="ARBA" id="ARBA00022840"/>
    </source>
</evidence>
<dbReference type="Gene3D" id="3.40.50.300">
    <property type="entry name" value="P-loop containing nucleotide triphosphate hydrolases"/>
    <property type="match status" value="1"/>
</dbReference>
<dbReference type="GeneID" id="67007104"/>
<dbReference type="OrthoDB" id="448448at2759"/>
<dbReference type="SMART" id="SM00487">
    <property type="entry name" value="DEXDc"/>
    <property type="match status" value="1"/>
</dbReference>
<dbReference type="PANTHER" id="PTHR45626">
    <property type="entry name" value="TRANSCRIPTION TERMINATION FACTOR 2-RELATED"/>
    <property type="match status" value="1"/>
</dbReference>
<reference evidence="5 6" key="1">
    <citation type="submission" date="2018-10" db="EMBL/GenBank/DDBJ databases">
        <title>Pan-genome distribution and transcriptional activeness of fungal secondary metabolism genes in Aspergillus section Fumigati.</title>
        <authorList>
            <person name="Takahashi H."/>
            <person name="Umemura M."/>
            <person name="Ninomiya A."/>
            <person name="Kusuya Y."/>
            <person name="Urayama S."/>
            <person name="Shimizu M."/>
            <person name="Watanabe A."/>
            <person name="Kamei K."/>
            <person name="Yaguchi T."/>
            <person name="Hagiwara D."/>
        </authorList>
    </citation>
    <scope>NUCLEOTIDE SEQUENCE [LARGE SCALE GENOMIC DNA]</scope>
    <source>
        <strain evidence="5 6">IFM 55266</strain>
    </source>
</reference>
<dbReference type="RefSeq" id="XP_043160298.1">
    <property type="nucleotide sequence ID" value="XM_043304363.1"/>
</dbReference>
<feature type="domain" description="Helicase ATP-binding" evidence="4">
    <location>
        <begin position="286"/>
        <end position="494"/>
    </location>
</feature>
<dbReference type="PANTHER" id="PTHR45626:SF22">
    <property type="entry name" value="DNA REPAIR PROTEIN RAD5"/>
    <property type="match status" value="1"/>
</dbReference>
<dbReference type="CDD" id="cd18008">
    <property type="entry name" value="DEXDc_SHPRH-like"/>
    <property type="match status" value="1"/>
</dbReference>
<keyword evidence="3" id="KW-0067">ATP-binding</keyword>
<keyword evidence="6" id="KW-1185">Reference proteome</keyword>
<comment type="caution">
    <text evidence="5">The sequence shown here is derived from an EMBL/GenBank/DDBJ whole genome shotgun (WGS) entry which is preliminary data.</text>
</comment>
<evidence type="ECO:0000313" key="5">
    <source>
        <dbReference type="EMBL" id="GIJ89552.1"/>
    </source>
</evidence>
<evidence type="ECO:0000313" key="6">
    <source>
        <dbReference type="Proteomes" id="UP001043456"/>
    </source>
</evidence>
<dbReference type="GO" id="GO:0016787">
    <property type="term" value="F:hydrolase activity"/>
    <property type="evidence" value="ECO:0007669"/>
    <property type="project" value="UniProtKB-KW"/>
</dbReference>
<evidence type="ECO:0000259" key="4">
    <source>
        <dbReference type="PROSITE" id="PS51192"/>
    </source>
</evidence>
<dbReference type="GO" id="GO:0005524">
    <property type="term" value="F:ATP binding"/>
    <property type="evidence" value="ECO:0007669"/>
    <property type="project" value="UniProtKB-KW"/>
</dbReference>
<dbReference type="InterPro" id="IPR000330">
    <property type="entry name" value="SNF2_N"/>
</dbReference>
<sequence>MGETDNLRTHNMKGTVENPMTDIICCENTTLNSGQFHLAESDVVCFGMATDLPVTLGCPSQYQDRESIDVLYDPSESLVLTKSHRATIGQVNDSNTRQLLSVLHQESELEFQFRVIVEHTTSRKYAMRSHAANVSKIFIRLMVIVYGPMHLFEDVGEFFQTNDCYLQEPRDCDRNVRYRNPHCIAGLDDDAPLTFALERGQVDCEQVSTPRDLLTGLETDELLPEAQDPPGLITPLYKHQRQALSFMQRREKGWALRVPASDIWSVEESKTGTREYVNNVTGDRQCNAPPGFQGGILADDMGLGKTLTMIALIASDRRWKEVNTQMDSISSSLLSERASSSIWKSSLITPSDARELKSTTATLLVVPSSVLQQWQTELRLHLHTKGRDAVRWTIHHGTCKLQSRKQIEKYAIIMTSFQTLASEYRKHCKNPSVLFTTFWHRIVLDEAHSIRNRHTITACAVFDLEGASRWAITGTPVQNRLSDFTSLLQFLRPYPYCNRKTFEEDIVDVWKLEDENIAFERLRRLFKFVSIRRSKAVLNLPEKTDVIRYLRFNAVESTAYQNLEIPIADMIDTELENEELNCRNYMQALVKINVLRKFCNLGLSAQELSTSNESSRATDKDQWSSSMARAILEDLLSSGQAACSICNSDIQWTVEPDPAMIESASRAMLNQASIKFVRIDGKVSTKNRELALKTFENDPSLHVMLLSIFCGAEGWVPFNPLRLTGFQR</sequence>
<gene>
    <name evidence="5" type="ORF">Asppvi_008494</name>
</gene>
<dbReference type="GO" id="GO:0005634">
    <property type="term" value="C:nucleus"/>
    <property type="evidence" value="ECO:0007669"/>
    <property type="project" value="TreeGrafter"/>
</dbReference>
<dbReference type="InterPro" id="IPR038718">
    <property type="entry name" value="SNF2-like_sf"/>
</dbReference>
<evidence type="ECO:0000256" key="1">
    <source>
        <dbReference type="ARBA" id="ARBA00022741"/>
    </source>
</evidence>
<dbReference type="AlphaFoldDB" id="A0A9P3BDS9"/>
<dbReference type="Gene3D" id="3.40.50.10810">
    <property type="entry name" value="Tandem AAA-ATPase domain"/>
    <property type="match status" value="1"/>
</dbReference>
<dbReference type="InterPro" id="IPR014001">
    <property type="entry name" value="Helicase_ATP-bd"/>
</dbReference>
<name>A0A9P3BDS9_9EURO</name>
<evidence type="ECO:0000256" key="2">
    <source>
        <dbReference type="ARBA" id="ARBA00022801"/>
    </source>
</evidence>